<dbReference type="Proteomes" id="UP000289738">
    <property type="component" value="Chromosome B06"/>
</dbReference>
<name>A0A444YPD2_ARAHY</name>
<evidence type="ECO:0000313" key="1">
    <source>
        <dbReference type="EMBL" id="RYR03767.1"/>
    </source>
</evidence>
<keyword evidence="2" id="KW-1185">Reference proteome</keyword>
<dbReference type="AlphaFoldDB" id="A0A444YPD2"/>
<sequence>MRKYHHSLAFTALQFAFAVLHFPFAFAVYRLPFAVRRPPRPSLPLFHEYKTLIYSVLFTFCGQIATDHSNLELSRQGNQNFHGFRINHSGHRRPVEKNEYFVLDDEEEEAAEMALREEKFEL</sequence>
<gene>
    <name evidence="1" type="ORF">Ahy_B06g083040</name>
</gene>
<accession>A0A444YPD2</accession>
<comment type="caution">
    <text evidence="1">The sequence shown here is derived from an EMBL/GenBank/DDBJ whole genome shotgun (WGS) entry which is preliminary data.</text>
</comment>
<reference evidence="1 2" key="1">
    <citation type="submission" date="2019-01" db="EMBL/GenBank/DDBJ databases">
        <title>Sequencing of cultivated peanut Arachis hypogaea provides insights into genome evolution and oil improvement.</title>
        <authorList>
            <person name="Chen X."/>
        </authorList>
    </citation>
    <scope>NUCLEOTIDE SEQUENCE [LARGE SCALE GENOMIC DNA]</scope>
    <source>
        <strain evidence="2">cv. Fuhuasheng</strain>
        <strain evidence="1">GDAAS-fuhuasheng2018</strain>
        <tissue evidence="1">Leaves</tissue>
    </source>
</reference>
<evidence type="ECO:0000313" key="2">
    <source>
        <dbReference type="Proteomes" id="UP000289738"/>
    </source>
</evidence>
<protein>
    <submittedName>
        <fullName evidence="1">Uncharacterized protein</fullName>
    </submittedName>
</protein>
<proteinExistence type="predicted"/>
<dbReference type="EMBL" id="SDMP01000016">
    <property type="protein sequence ID" value="RYR03767.1"/>
    <property type="molecule type" value="Genomic_DNA"/>
</dbReference>
<dbReference type="EMBL" id="SDMP01000016">
    <property type="protein sequence ID" value="RYR03766.1"/>
    <property type="molecule type" value="Genomic_DNA"/>
</dbReference>
<organism evidence="1 2">
    <name type="scientific">Arachis hypogaea</name>
    <name type="common">Peanut</name>
    <dbReference type="NCBI Taxonomy" id="3818"/>
    <lineage>
        <taxon>Eukaryota</taxon>
        <taxon>Viridiplantae</taxon>
        <taxon>Streptophyta</taxon>
        <taxon>Embryophyta</taxon>
        <taxon>Tracheophyta</taxon>
        <taxon>Spermatophyta</taxon>
        <taxon>Magnoliopsida</taxon>
        <taxon>eudicotyledons</taxon>
        <taxon>Gunneridae</taxon>
        <taxon>Pentapetalae</taxon>
        <taxon>rosids</taxon>
        <taxon>fabids</taxon>
        <taxon>Fabales</taxon>
        <taxon>Fabaceae</taxon>
        <taxon>Papilionoideae</taxon>
        <taxon>50 kb inversion clade</taxon>
        <taxon>dalbergioids sensu lato</taxon>
        <taxon>Dalbergieae</taxon>
        <taxon>Pterocarpus clade</taxon>
        <taxon>Arachis</taxon>
    </lineage>
</organism>